<dbReference type="Pfam" id="PF13180">
    <property type="entry name" value="PDZ_2"/>
    <property type="match status" value="1"/>
</dbReference>
<feature type="domain" description="PDZ" evidence="5">
    <location>
        <begin position="209"/>
        <end position="297"/>
    </location>
</feature>
<comment type="caution">
    <text evidence="6">The sequence shown here is derived from an EMBL/GenBank/DDBJ whole genome shotgun (WGS) entry which is preliminary data.</text>
</comment>
<feature type="region of interest" description="Disordered" evidence="4">
    <location>
        <begin position="209"/>
        <end position="235"/>
    </location>
</feature>
<evidence type="ECO:0000256" key="4">
    <source>
        <dbReference type="SAM" id="MobiDB-lite"/>
    </source>
</evidence>
<organism evidence="6 7">
    <name type="scientific">Deinococcus ruber</name>
    <dbReference type="NCBI Taxonomy" id="1848197"/>
    <lineage>
        <taxon>Bacteria</taxon>
        <taxon>Thermotogati</taxon>
        <taxon>Deinococcota</taxon>
        <taxon>Deinococci</taxon>
        <taxon>Deinococcales</taxon>
        <taxon>Deinococcaceae</taxon>
        <taxon>Deinococcus</taxon>
    </lineage>
</organism>
<dbReference type="SUPFAM" id="SSF50156">
    <property type="entry name" value="PDZ domain-like"/>
    <property type="match status" value="1"/>
</dbReference>
<reference evidence="6" key="2">
    <citation type="submission" date="2020-09" db="EMBL/GenBank/DDBJ databases">
        <authorList>
            <person name="Sun Q."/>
            <person name="Ohkuma M."/>
        </authorList>
    </citation>
    <scope>NUCLEOTIDE SEQUENCE</scope>
    <source>
        <strain evidence="6">JCM 31311</strain>
    </source>
</reference>
<comment type="similarity">
    <text evidence="1">Belongs to the peptidase S1C family.</text>
</comment>
<evidence type="ECO:0000256" key="1">
    <source>
        <dbReference type="ARBA" id="ARBA00010541"/>
    </source>
</evidence>
<reference evidence="6" key="1">
    <citation type="journal article" date="2014" name="Int. J. Syst. Evol. Microbiol.">
        <title>Complete genome sequence of Corynebacterium casei LMG S-19264T (=DSM 44701T), isolated from a smear-ripened cheese.</title>
        <authorList>
            <consortium name="US DOE Joint Genome Institute (JGI-PGF)"/>
            <person name="Walter F."/>
            <person name="Albersmeier A."/>
            <person name="Kalinowski J."/>
            <person name="Ruckert C."/>
        </authorList>
    </citation>
    <scope>NUCLEOTIDE SEQUENCE</scope>
    <source>
        <strain evidence="6">JCM 31311</strain>
    </source>
</reference>
<dbReference type="GO" id="GO:0006515">
    <property type="term" value="P:protein quality control for misfolded or incompletely synthesized proteins"/>
    <property type="evidence" value="ECO:0007669"/>
    <property type="project" value="TreeGrafter"/>
</dbReference>
<dbReference type="Gene3D" id="2.30.42.10">
    <property type="match status" value="1"/>
</dbReference>
<dbReference type="GO" id="GO:0042597">
    <property type="term" value="C:periplasmic space"/>
    <property type="evidence" value="ECO:0007669"/>
    <property type="project" value="TreeGrafter"/>
</dbReference>
<keyword evidence="7" id="KW-1185">Reference proteome</keyword>
<dbReference type="EMBL" id="BMQL01000009">
    <property type="protein sequence ID" value="GGR08046.1"/>
    <property type="molecule type" value="Genomic_DNA"/>
</dbReference>
<dbReference type="PROSITE" id="PS50106">
    <property type="entry name" value="PDZ"/>
    <property type="match status" value="1"/>
</dbReference>
<keyword evidence="2" id="KW-0645">Protease</keyword>
<sequence length="309" mass="31777">MTSEPSNNEPSSTDTTQDFARLSAALADTAERASAGVVTVLGYRRISGTVIGAQQVLTIAHALHGDELTVRTHDGRELSASVTGRDPVSDLALLTVPDLNGSTPSTAAPMRVGELLLALGRPDALQASLGMAGQPTPATGWLATGAQPFRGVSGGMLLSAQGALLGILNAGAMRGQLLAVPAETALKIAGVLAEKGHLPQGFLGVGTQPVHFPADADSQSSAPQEGRRGRGGRGRWGRLGLTVVRVEDSSPAQTAGLKVGDVLLALDGAALRHPGALHEDIRRRAGETVTLRVLRGGEEQELSVTLGER</sequence>
<name>A0A918F611_9DEIO</name>
<dbReference type="InterPro" id="IPR001940">
    <property type="entry name" value="Peptidase_S1C"/>
</dbReference>
<dbReference type="Proteomes" id="UP000603865">
    <property type="component" value="Unassembled WGS sequence"/>
</dbReference>
<gene>
    <name evidence="6" type="ORF">GCM10008957_21030</name>
</gene>
<dbReference type="GO" id="GO:0004252">
    <property type="term" value="F:serine-type endopeptidase activity"/>
    <property type="evidence" value="ECO:0007669"/>
    <property type="project" value="InterPro"/>
</dbReference>
<evidence type="ECO:0000256" key="3">
    <source>
        <dbReference type="ARBA" id="ARBA00022801"/>
    </source>
</evidence>
<evidence type="ECO:0000313" key="6">
    <source>
        <dbReference type="EMBL" id="GGR08046.1"/>
    </source>
</evidence>
<proteinExistence type="inferred from homology"/>
<dbReference type="SMART" id="SM00228">
    <property type="entry name" value="PDZ"/>
    <property type="match status" value="1"/>
</dbReference>
<accession>A0A918F611</accession>
<dbReference type="PRINTS" id="PR00834">
    <property type="entry name" value="PROTEASES2C"/>
</dbReference>
<keyword evidence="3" id="KW-0378">Hydrolase</keyword>
<evidence type="ECO:0000259" key="5">
    <source>
        <dbReference type="PROSITE" id="PS50106"/>
    </source>
</evidence>
<dbReference type="Gene3D" id="2.40.10.120">
    <property type="match status" value="1"/>
</dbReference>
<dbReference type="AlphaFoldDB" id="A0A918F611"/>
<protein>
    <recommendedName>
        <fullName evidence="5">PDZ domain-containing protein</fullName>
    </recommendedName>
</protein>
<dbReference type="InterPro" id="IPR036034">
    <property type="entry name" value="PDZ_sf"/>
</dbReference>
<dbReference type="RefSeq" id="WP_189090092.1">
    <property type="nucleotide sequence ID" value="NZ_BMQL01000009.1"/>
</dbReference>
<dbReference type="PANTHER" id="PTHR22939">
    <property type="entry name" value="SERINE PROTEASE FAMILY S1C HTRA-RELATED"/>
    <property type="match status" value="1"/>
</dbReference>
<dbReference type="Pfam" id="PF13365">
    <property type="entry name" value="Trypsin_2"/>
    <property type="match status" value="1"/>
</dbReference>
<dbReference type="InterPro" id="IPR001478">
    <property type="entry name" value="PDZ"/>
</dbReference>
<dbReference type="SUPFAM" id="SSF50494">
    <property type="entry name" value="Trypsin-like serine proteases"/>
    <property type="match status" value="1"/>
</dbReference>
<evidence type="ECO:0000313" key="7">
    <source>
        <dbReference type="Proteomes" id="UP000603865"/>
    </source>
</evidence>
<evidence type="ECO:0000256" key="2">
    <source>
        <dbReference type="ARBA" id="ARBA00022670"/>
    </source>
</evidence>
<dbReference type="PANTHER" id="PTHR22939:SF129">
    <property type="entry name" value="SERINE PROTEASE HTRA2, MITOCHONDRIAL"/>
    <property type="match status" value="1"/>
</dbReference>
<dbReference type="InterPro" id="IPR009003">
    <property type="entry name" value="Peptidase_S1_PA"/>
</dbReference>